<feature type="transmembrane region" description="Helical" evidence="10">
    <location>
        <begin position="158"/>
        <end position="181"/>
    </location>
</feature>
<dbReference type="AlphaFoldDB" id="A0A9Q1HR43"/>
<keyword evidence="7" id="KW-1015">Disulfide bond</keyword>
<dbReference type="PANTHER" id="PTHR13869:SF20">
    <property type="entry name" value="MYELIN PROTEIN ZERO-LIKE PROTEIN 3"/>
    <property type="match status" value="1"/>
</dbReference>
<evidence type="ECO:0000256" key="3">
    <source>
        <dbReference type="ARBA" id="ARBA00022692"/>
    </source>
</evidence>
<dbReference type="InterPro" id="IPR003599">
    <property type="entry name" value="Ig_sub"/>
</dbReference>
<keyword evidence="5 10" id="KW-1133">Transmembrane helix</keyword>
<keyword evidence="3 10" id="KW-0812">Transmembrane</keyword>
<evidence type="ECO:0000259" key="12">
    <source>
        <dbReference type="PROSITE" id="PS50835"/>
    </source>
</evidence>
<evidence type="ECO:0000313" key="13">
    <source>
        <dbReference type="EMBL" id="KAJ8256533.1"/>
    </source>
</evidence>
<gene>
    <name evidence="13" type="ORF">COCON_G00186850</name>
</gene>
<dbReference type="InterPro" id="IPR013783">
    <property type="entry name" value="Ig-like_fold"/>
</dbReference>
<dbReference type="PRINTS" id="PR00213">
    <property type="entry name" value="MYELINP0"/>
</dbReference>
<dbReference type="OrthoDB" id="8737888at2759"/>
<evidence type="ECO:0000313" key="14">
    <source>
        <dbReference type="Proteomes" id="UP001152803"/>
    </source>
</evidence>
<comment type="similarity">
    <text evidence="2">Belongs to the myelin P0 protein family.</text>
</comment>
<dbReference type="InterPro" id="IPR000920">
    <property type="entry name" value="Myelin_P0-rel"/>
</dbReference>
<dbReference type="SMART" id="SM00406">
    <property type="entry name" value="IGv"/>
    <property type="match status" value="1"/>
</dbReference>
<comment type="subcellular location">
    <subcellularLocation>
        <location evidence="1">Membrane</location>
        <topology evidence="1">Single-pass type I membrane protein</topology>
    </subcellularLocation>
</comment>
<dbReference type="Proteomes" id="UP001152803">
    <property type="component" value="Unassembled WGS sequence"/>
</dbReference>
<dbReference type="InterPro" id="IPR013106">
    <property type="entry name" value="Ig_V-set"/>
</dbReference>
<keyword evidence="14" id="KW-1185">Reference proteome</keyword>
<sequence length="255" mass="27990">MGWRIPWGLYRNNAVFQYLIIGLAACQVCAMEVRTSSEVEAVNGSAATLSCTFTSSSSVTSLVSVDWSYKPQSGGPSQSVFYFYSTPHPPPQGQFKGRIRWVGNPSRGDCSILLLNATFTDNGTYTCSVKNPPDVHGAPSQVRLSVVPKKVTVRFNDVAVLMGLVLLPTVIIVPILLGRMWCHGKPCGVKRSKPACSPIEVKEHEANVYQNPPSKQKGHCVVCCELYFQDSDCEEDLYLHDEKQRGDETVAETGL</sequence>
<dbReference type="SUPFAM" id="SSF48726">
    <property type="entry name" value="Immunoglobulin"/>
    <property type="match status" value="1"/>
</dbReference>
<comment type="caution">
    <text evidence="13">The sequence shown here is derived from an EMBL/GenBank/DDBJ whole genome shotgun (WGS) entry which is preliminary data.</text>
</comment>
<evidence type="ECO:0000256" key="8">
    <source>
        <dbReference type="ARBA" id="ARBA00023180"/>
    </source>
</evidence>
<dbReference type="PANTHER" id="PTHR13869">
    <property type="entry name" value="MYELIN P0 RELATED"/>
    <property type="match status" value="1"/>
</dbReference>
<dbReference type="FunFam" id="2.60.40.10:FF:000193">
    <property type="entry name" value="Myelin protein zero-like 1 like"/>
    <property type="match status" value="1"/>
</dbReference>
<dbReference type="PROSITE" id="PS50835">
    <property type="entry name" value="IG_LIKE"/>
    <property type="match status" value="1"/>
</dbReference>
<feature type="chain" id="PRO_5040164758" description="Ig-like domain-containing protein" evidence="11">
    <location>
        <begin position="31"/>
        <end position="255"/>
    </location>
</feature>
<accession>A0A9Q1HR43</accession>
<evidence type="ECO:0000256" key="7">
    <source>
        <dbReference type="ARBA" id="ARBA00023157"/>
    </source>
</evidence>
<dbReference type="EMBL" id="JAFJMO010000014">
    <property type="protein sequence ID" value="KAJ8256533.1"/>
    <property type="molecule type" value="Genomic_DNA"/>
</dbReference>
<evidence type="ECO:0000256" key="11">
    <source>
        <dbReference type="SAM" id="SignalP"/>
    </source>
</evidence>
<evidence type="ECO:0000256" key="10">
    <source>
        <dbReference type="SAM" id="Phobius"/>
    </source>
</evidence>
<dbReference type="Pfam" id="PF07686">
    <property type="entry name" value="V-set"/>
    <property type="match status" value="1"/>
</dbReference>
<feature type="signal peptide" evidence="11">
    <location>
        <begin position="1"/>
        <end position="30"/>
    </location>
</feature>
<name>A0A9Q1HR43_CONCO</name>
<proteinExistence type="inferred from homology"/>
<protein>
    <recommendedName>
        <fullName evidence="12">Ig-like domain-containing protein</fullName>
    </recommendedName>
</protein>
<organism evidence="13 14">
    <name type="scientific">Conger conger</name>
    <name type="common">Conger eel</name>
    <name type="synonym">Muraena conger</name>
    <dbReference type="NCBI Taxonomy" id="82655"/>
    <lineage>
        <taxon>Eukaryota</taxon>
        <taxon>Metazoa</taxon>
        <taxon>Chordata</taxon>
        <taxon>Craniata</taxon>
        <taxon>Vertebrata</taxon>
        <taxon>Euteleostomi</taxon>
        <taxon>Actinopterygii</taxon>
        <taxon>Neopterygii</taxon>
        <taxon>Teleostei</taxon>
        <taxon>Anguilliformes</taxon>
        <taxon>Congridae</taxon>
        <taxon>Conger</taxon>
    </lineage>
</organism>
<evidence type="ECO:0000256" key="2">
    <source>
        <dbReference type="ARBA" id="ARBA00007180"/>
    </source>
</evidence>
<evidence type="ECO:0000256" key="1">
    <source>
        <dbReference type="ARBA" id="ARBA00004479"/>
    </source>
</evidence>
<evidence type="ECO:0000256" key="4">
    <source>
        <dbReference type="ARBA" id="ARBA00022729"/>
    </source>
</evidence>
<reference evidence="13" key="1">
    <citation type="journal article" date="2023" name="Science">
        <title>Genome structures resolve the early diversification of teleost fishes.</title>
        <authorList>
            <person name="Parey E."/>
            <person name="Louis A."/>
            <person name="Montfort J."/>
            <person name="Bouchez O."/>
            <person name="Roques C."/>
            <person name="Iampietro C."/>
            <person name="Lluch J."/>
            <person name="Castinel A."/>
            <person name="Donnadieu C."/>
            <person name="Desvignes T."/>
            <person name="Floi Bucao C."/>
            <person name="Jouanno E."/>
            <person name="Wen M."/>
            <person name="Mejri S."/>
            <person name="Dirks R."/>
            <person name="Jansen H."/>
            <person name="Henkel C."/>
            <person name="Chen W.J."/>
            <person name="Zahm M."/>
            <person name="Cabau C."/>
            <person name="Klopp C."/>
            <person name="Thompson A.W."/>
            <person name="Robinson-Rechavi M."/>
            <person name="Braasch I."/>
            <person name="Lecointre G."/>
            <person name="Bobe J."/>
            <person name="Postlethwait J.H."/>
            <person name="Berthelot C."/>
            <person name="Roest Crollius H."/>
            <person name="Guiguen Y."/>
        </authorList>
    </citation>
    <scope>NUCLEOTIDE SEQUENCE</scope>
    <source>
        <strain evidence="13">Concon-B</strain>
    </source>
</reference>
<evidence type="ECO:0000256" key="9">
    <source>
        <dbReference type="ARBA" id="ARBA00023319"/>
    </source>
</evidence>
<dbReference type="InterPro" id="IPR007110">
    <property type="entry name" value="Ig-like_dom"/>
</dbReference>
<feature type="domain" description="Ig-like" evidence="12">
    <location>
        <begin position="31"/>
        <end position="145"/>
    </location>
</feature>
<keyword evidence="4 11" id="KW-0732">Signal</keyword>
<keyword evidence="9" id="KW-0393">Immunoglobulin domain</keyword>
<dbReference type="SMART" id="SM00409">
    <property type="entry name" value="IG"/>
    <property type="match status" value="1"/>
</dbReference>
<dbReference type="GO" id="GO:0005886">
    <property type="term" value="C:plasma membrane"/>
    <property type="evidence" value="ECO:0007669"/>
    <property type="project" value="TreeGrafter"/>
</dbReference>
<keyword evidence="8" id="KW-0325">Glycoprotein</keyword>
<evidence type="ECO:0000256" key="6">
    <source>
        <dbReference type="ARBA" id="ARBA00023136"/>
    </source>
</evidence>
<dbReference type="PROSITE" id="PS51257">
    <property type="entry name" value="PROKAR_LIPOPROTEIN"/>
    <property type="match status" value="1"/>
</dbReference>
<dbReference type="Gene3D" id="2.60.40.10">
    <property type="entry name" value="Immunoglobulins"/>
    <property type="match status" value="1"/>
</dbReference>
<keyword evidence="6 10" id="KW-0472">Membrane</keyword>
<dbReference type="InterPro" id="IPR036179">
    <property type="entry name" value="Ig-like_dom_sf"/>
</dbReference>
<evidence type="ECO:0000256" key="5">
    <source>
        <dbReference type="ARBA" id="ARBA00022989"/>
    </source>
</evidence>